<feature type="non-terminal residue" evidence="1">
    <location>
        <position position="1"/>
    </location>
</feature>
<dbReference type="InParanoid" id="B9TQI9"/>
<organism evidence="1 2">
    <name type="scientific">Ricinus communis</name>
    <name type="common">Castor bean</name>
    <dbReference type="NCBI Taxonomy" id="3988"/>
    <lineage>
        <taxon>Eukaryota</taxon>
        <taxon>Viridiplantae</taxon>
        <taxon>Streptophyta</taxon>
        <taxon>Embryophyta</taxon>
        <taxon>Tracheophyta</taxon>
        <taxon>Spermatophyta</taxon>
        <taxon>Magnoliopsida</taxon>
        <taxon>eudicotyledons</taxon>
        <taxon>Gunneridae</taxon>
        <taxon>Pentapetalae</taxon>
        <taxon>rosids</taxon>
        <taxon>fabids</taxon>
        <taxon>Malpighiales</taxon>
        <taxon>Euphorbiaceae</taxon>
        <taxon>Acalyphoideae</taxon>
        <taxon>Acalypheae</taxon>
        <taxon>Ricinus</taxon>
    </lineage>
</organism>
<evidence type="ECO:0000313" key="2">
    <source>
        <dbReference type="Proteomes" id="UP000008311"/>
    </source>
</evidence>
<evidence type="ECO:0000313" key="1">
    <source>
        <dbReference type="EMBL" id="EEF21874.1"/>
    </source>
</evidence>
<protein>
    <submittedName>
        <fullName evidence="1">Uncharacterized protein</fullName>
    </submittedName>
</protein>
<sequence>HEDGRRAAPAGQDVARIGQLAAAAPGAVGVDVLIHRGGDEERQHHQHQQIAVEGLPEHERAQIQVAHDDERIKHPLGERDQG</sequence>
<dbReference type="EMBL" id="EQ998897">
    <property type="protein sequence ID" value="EEF21874.1"/>
    <property type="molecule type" value="Genomic_DNA"/>
</dbReference>
<keyword evidence="2" id="KW-1185">Reference proteome</keyword>
<gene>
    <name evidence="1" type="ORF">RCOM_2036430</name>
</gene>
<dbReference type="Proteomes" id="UP000008311">
    <property type="component" value="Unassembled WGS sequence"/>
</dbReference>
<accession>B9TQI9</accession>
<proteinExistence type="predicted"/>
<name>B9TQI9_RICCO</name>
<dbReference type="AlphaFoldDB" id="B9TQI9"/>
<reference evidence="2" key="1">
    <citation type="journal article" date="2010" name="Nat. Biotechnol.">
        <title>Draft genome sequence of the oilseed species Ricinus communis.</title>
        <authorList>
            <person name="Chan A.P."/>
            <person name="Crabtree J."/>
            <person name="Zhao Q."/>
            <person name="Lorenzi H."/>
            <person name="Orvis J."/>
            <person name="Puiu D."/>
            <person name="Melake-Berhan A."/>
            <person name="Jones K.M."/>
            <person name="Redman J."/>
            <person name="Chen G."/>
            <person name="Cahoon E.B."/>
            <person name="Gedil M."/>
            <person name="Stanke M."/>
            <person name="Haas B.J."/>
            <person name="Wortman J.R."/>
            <person name="Fraser-Liggett C.M."/>
            <person name="Ravel J."/>
            <person name="Rabinowicz P.D."/>
        </authorList>
    </citation>
    <scope>NUCLEOTIDE SEQUENCE [LARGE SCALE GENOMIC DNA]</scope>
    <source>
        <strain evidence="2">cv. Hale</strain>
    </source>
</reference>